<sequence length="74" mass="8491">MFDRYSIELPLDVDINKAIQQYHEKVNAKNMQRLQKDNELKKAKQQLDEEANVQSSIKDCEGSSSHLEIGGDPM</sequence>
<evidence type="ECO:0000256" key="1">
    <source>
        <dbReference type="SAM" id="MobiDB-lite"/>
    </source>
</evidence>
<keyword evidence="3" id="KW-1185">Reference proteome</keyword>
<dbReference type="EMBL" id="JAUESC010000003">
    <property type="protein sequence ID" value="KAK0602704.1"/>
    <property type="molecule type" value="Genomic_DNA"/>
</dbReference>
<feature type="region of interest" description="Disordered" evidence="1">
    <location>
        <begin position="49"/>
        <end position="74"/>
    </location>
</feature>
<reference evidence="2" key="2">
    <citation type="submission" date="2023-06" db="EMBL/GenBank/DDBJ databases">
        <authorList>
            <person name="Swenson N.G."/>
            <person name="Wegrzyn J.L."/>
            <person name="Mcevoy S.L."/>
        </authorList>
    </citation>
    <scope>NUCLEOTIDE SEQUENCE</scope>
    <source>
        <strain evidence="2">NS2018</strain>
        <tissue evidence="2">Leaf</tissue>
    </source>
</reference>
<name>A0AA39T2X1_ACESA</name>
<comment type="caution">
    <text evidence="2">The sequence shown here is derived from an EMBL/GenBank/DDBJ whole genome shotgun (WGS) entry which is preliminary data.</text>
</comment>
<evidence type="ECO:0000313" key="2">
    <source>
        <dbReference type="EMBL" id="KAK0602704.1"/>
    </source>
</evidence>
<feature type="compositionally biased region" description="Polar residues" evidence="1">
    <location>
        <begin position="52"/>
        <end position="66"/>
    </location>
</feature>
<protein>
    <submittedName>
        <fullName evidence="2">Uncharacterized protein</fullName>
    </submittedName>
</protein>
<dbReference type="AlphaFoldDB" id="A0AA39T2X1"/>
<proteinExistence type="predicted"/>
<evidence type="ECO:0000313" key="3">
    <source>
        <dbReference type="Proteomes" id="UP001168877"/>
    </source>
</evidence>
<organism evidence="2 3">
    <name type="scientific">Acer saccharum</name>
    <name type="common">Sugar maple</name>
    <dbReference type="NCBI Taxonomy" id="4024"/>
    <lineage>
        <taxon>Eukaryota</taxon>
        <taxon>Viridiplantae</taxon>
        <taxon>Streptophyta</taxon>
        <taxon>Embryophyta</taxon>
        <taxon>Tracheophyta</taxon>
        <taxon>Spermatophyta</taxon>
        <taxon>Magnoliopsida</taxon>
        <taxon>eudicotyledons</taxon>
        <taxon>Gunneridae</taxon>
        <taxon>Pentapetalae</taxon>
        <taxon>rosids</taxon>
        <taxon>malvids</taxon>
        <taxon>Sapindales</taxon>
        <taxon>Sapindaceae</taxon>
        <taxon>Hippocastanoideae</taxon>
        <taxon>Acereae</taxon>
        <taxon>Acer</taxon>
    </lineage>
</organism>
<gene>
    <name evidence="2" type="ORF">LWI29_036109</name>
</gene>
<reference evidence="2" key="1">
    <citation type="journal article" date="2022" name="Plant J.">
        <title>Strategies of tolerance reflected in two North American maple genomes.</title>
        <authorList>
            <person name="McEvoy S.L."/>
            <person name="Sezen U.U."/>
            <person name="Trouern-Trend A."/>
            <person name="McMahon S.M."/>
            <person name="Schaberg P.G."/>
            <person name="Yang J."/>
            <person name="Wegrzyn J.L."/>
            <person name="Swenson N.G."/>
        </authorList>
    </citation>
    <scope>NUCLEOTIDE SEQUENCE</scope>
    <source>
        <strain evidence="2">NS2018</strain>
    </source>
</reference>
<accession>A0AA39T2X1</accession>
<dbReference type="Proteomes" id="UP001168877">
    <property type="component" value="Unassembled WGS sequence"/>
</dbReference>